<organism evidence="2 3">
    <name type="scientific">Candidatus Thiopontia autotrophica</name>
    <dbReference type="NCBI Taxonomy" id="2841688"/>
    <lineage>
        <taxon>Bacteria</taxon>
        <taxon>Pseudomonadati</taxon>
        <taxon>Pseudomonadota</taxon>
        <taxon>Gammaproteobacteria</taxon>
        <taxon>Candidatus Thiopontia</taxon>
    </lineage>
</organism>
<accession>A0A8J6P5A7</accession>
<comment type="caution">
    <text evidence="2">The sequence shown here is derived from an EMBL/GenBank/DDBJ whole genome shotgun (WGS) entry which is preliminary data.</text>
</comment>
<evidence type="ECO:0000313" key="3">
    <source>
        <dbReference type="Proteomes" id="UP000654401"/>
    </source>
</evidence>
<sequence length="138" mass="15209">MKNAMKPKSFFFDFSLAGLALLIAADAWAAGANWKIGRVYNRLVCNACHRVDDGKVVSPVDRTQAEWKAYFKADAHDKTGKTNGSAKYYASQAYRGSIKDTNKAAAKFLPIPDDVMTGHVVEFYLHGAKDSDTPSRCQ</sequence>
<dbReference type="EMBL" id="JACNFK010000033">
    <property type="protein sequence ID" value="MBC8520040.1"/>
    <property type="molecule type" value="Genomic_DNA"/>
</dbReference>
<name>A0A8J6P5A7_9GAMM</name>
<evidence type="ECO:0008006" key="4">
    <source>
        <dbReference type="Google" id="ProtNLM"/>
    </source>
</evidence>
<gene>
    <name evidence="2" type="ORF">H8D24_06515</name>
</gene>
<protein>
    <recommendedName>
        <fullName evidence="4">Cytochrome c domain-containing protein</fullName>
    </recommendedName>
</protein>
<dbReference type="Proteomes" id="UP000654401">
    <property type="component" value="Unassembled WGS sequence"/>
</dbReference>
<evidence type="ECO:0000313" key="2">
    <source>
        <dbReference type="EMBL" id="MBC8520040.1"/>
    </source>
</evidence>
<proteinExistence type="predicted"/>
<evidence type="ECO:0000256" key="1">
    <source>
        <dbReference type="SAM" id="SignalP"/>
    </source>
</evidence>
<dbReference type="AlphaFoldDB" id="A0A8J6P5A7"/>
<feature type="signal peptide" evidence="1">
    <location>
        <begin position="1"/>
        <end position="29"/>
    </location>
</feature>
<reference evidence="2 3" key="1">
    <citation type="submission" date="2020-08" db="EMBL/GenBank/DDBJ databases">
        <title>Bridging the membrane lipid divide: bacteria of the FCB group superphylum have the potential to synthesize archaeal ether lipids.</title>
        <authorList>
            <person name="Villanueva L."/>
            <person name="Von Meijenfeldt F.A.B."/>
            <person name="Westbye A.B."/>
            <person name="Yadav S."/>
            <person name="Hopmans E.C."/>
            <person name="Dutilh B.E."/>
            <person name="Sinninghe Damste J.S."/>
        </authorList>
    </citation>
    <scope>NUCLEOTIDE SEQUENCE [LARGE SCALE GENOMIC DNA]</scope>
    <source>
        <strain evidence="2">NIOZ-UU100</strain>
    </source>
</reference>
<feature type="chain" id="PRO_5035311034" description="Cytochrome c domain-containing protein" evidence="1">
    <location>
        <begin position="30"/>
        <end position="138"/>
    </location>
</feature>
<keyword evidence="1" id="KW-0732">Signal</keyword>